<name>A0A077Q8Y9_XENBV</name>
<gene>
    <name evidence="1" type="ORF">XBI1_2080005</name>
</gene>
<dbReference type="Proteomes" id="UP000028480">
    <property type="component" value="Unassembled WGS sequence"/>
</dbReference>
<protein>
    <submittedName>
        <fullName evidence="1">Uncharacterized protein</fullName>
    </submittedName>
</protein>
<organism evidence="1">
    <name type="scientific">Xenorhabdus bovienii str. Intermedium</name>
    <dbReference type="NCBI Taxonomy" id="1379677"/>
    <lineage>
        <taxon>Bacteria</taxon>
        <taxon>Pseudomonadati</taxon>
        <taxon>Pseudomonadota</taxon>
        <taxon>Gammaproteobacteria</taxon>
        <taxon>Enterobacterales</taxon>
        <taxon>Morganellaceae</taxon>
        <taxon>Xenorhabdus</taxon>
    </lineage>
</organism>
<dbReference type="EMBL" id="CBTB010000122">
    <property type="protein sequence ID" value="CDH32742.1"/>
    <property type="molecule type" value="Genomic_DNA"/>
</dbReference>
<sequence>MEDIDYMRLLEIDICPVCGVKDCVLKNPKAPHAGKVMHKTVEAYCKNDMRELKKIIIQKFSQYNAMFNHRFADALKNDTSMSSIGLLKHYREDSGAEISLSRIGVQNRISDLIKKPGAFKRTDGTSIHSRFISQIQNGDRVQFNNSFSFGTESAHPHDPLWAIGGAKVIGTLTDTKVSPRGDNYNLSGRINYRLEDKFTDPYDTFNWFEKDWNPNGVPFDIRGEWSESVNFDIDKNVYENKIKPLIDKQ</sequence>
<dbReference type="AlphaFoldDB" id="A0A077Q8Y9"/>
<dbReference type="RefSeq" id="WP_038187111.1">
    <property type="nucleotide sequence ID" value="NZ_CAWLWA010000151.1"/>
</dbReference>
<accession>A0A077Q8Y9</accession>
<reference evidence="1" key="1">
    <citation type="submission" date="2013-07" db="EMBL/GenBank/DDBJ databases">
        <title>Sub-species coevolution in mutualistic symbiosis.</title>
        <authorList>
            <person name="Murfin K."/>
            <person name="Klassen J."/>
            <person name="Lee M."/>
            <person name="Forst S."/>
            <person name="Stock P."/>
            <person name="Goodrich-Blair H."/>
        </authorList>
    </citation>
    <scope>NUCLEOTIDE SEQUENCE [LARGE SCALE GENOMIC DNA]</scope>
    <source>
        <strain evidence="1">Intermedium</strain>
    </source>
</reference>
<dbReference type="HOGENOM" id="CLU_1159972_0_0_6"/>
<evidence type="ECO:0000313" key="1">
    <source>
        <dbReference type="EMBL" id="CDH32742.1"/>
    </source>
</evidence>
<comment type="caution">
    <text evidence="1">The sequence shown here is derived from an EMBL/GenBank/DDBJ whole genome shotgun (WGS) entry which is preliminary data.</text>
</comment>
<proteinExistence type="predicted"/>